<feature type="disulfide bond" evidence="1">
    <location>
        <begin position="72"/>
        <end position="89"/>
    </location>
</feature>
<dbReference type="Pfam" id="PF23106">
    <property type="entry name" value="EGF_Teneurin"/>
    <property type="match status" value="1"/>
</dbReference>
<proteinExistence type="predicted"/>
<evidence type="ECO:0000256" key="2">
    <source>
        <dbReference type="SAM" id="SignalP"/>
    </source>
</evidence>
<dbReference type="Gene3D" id="2.10.25.10">
    <property type="entry name" value="Laminin"/>
    <property type="match status" value="1"/>
</dbReference>
<evidence type="ECO:0000313" key="4">
    <source>
        <dbReference type="EMBL" id="GMI11009.1"/>
    </source>
</evidence>
<keyword evidence="5" id="KW-1185">Reference proteome</keyword>
<dbReference type="PROSITE" id="PS00022">
    <property type="entry name" value="EGF_1"/>
    <property type="match status" value="1"/>
</dbReference>
<dbReference type="Gene3D" id="3.40.50.150">
    <property type="entry name" value="Vaccinia Virus protein VP39"/>
    <property type="match status" value="1"/>
</dbReference>
<dbReference type="InterPro" id="IPR000742">
    <property type="entry name" value="EGF"/>
</dbReference>
<dbReference type="PROSITE" id="PS01186">
    <property type="entry name" value="EGF_2"/>
    <property type="match status" value="1"/>
</dbReference>
<name>A0A9W7FF92_9STRA</name>
<evidence type="ECO:0000313" key="5">
    <source>
        <dbReference type="Proteomes" id="UP001165122"/>
    </source>
</evidence>
<dbReference type="InterPro" id="IPR029063">
    <property type="entry name" value="SAM-dependent_MTases_sf"/>
</dbReference>
<dbReference type="PROSITE" id="PS50026">
    <property type="entry name" value="EGF_3"/>
    <property type="match status" value="1"/>
</dbReference>
<comment type="caution">
    <text evidence="1">Lacks conserved residue(s) required for the propagation of feature annotation.</text>
</comment>
<reference evidence="5" key="1">
    <citation type="journal article" date="2023" name="Commun. Biol.">
        <title>Genome analysis of Parmales, the sister group of diatoms, reveals the evolutionary specialization of diatoms from phago-mixotrophs to photoautotrophs.</title>
        <authorList>
            <person name="Ban H."/>
            <person name="Sato S."/>
            <person name="Yoshikawa S."/>
            <person name="Yamada K."/>
            <person name="Nakamura Y."/>
            <person name="Ichinomiya M."/>
            <person name="Sato N."/>
            <person name="Blanc-Mathieu R."/>
            <person name="Endo H."/>
            <person name="Kuwata A."/>
            <person name="Ogata H."/>
        </authorList>
    </citation>
    <scope>NUCLEOTIDE SEQUENCE [LARGE SCALE GENOMIC DNA]</scope>
    <source>
        <strain evidence="5">NIES 3700</strain>
    </source>
</reference>
<organism evidence="4 5">
    <name type="scientific">Triparma laevis f. longispina</name>
    <dbReference type="NCBI Taxonomy" id="1714387"/>
    <lineage>
        <taxon>Eukaryota</taxon>
        <taxon>Sar</taxon>
        <taxon>Stramenopiles</taxon>
        <taxon>Ochrophyta</taxon>
        <taxon>Bolidophyceae</taxon>
        <taxon>Parmales</taxon>
        <taxon>Triparmaceae</taxon>
        <taxon>Triparma</taxon>
    </lineage>
</organism>
<sequence>MVFISLFCLCCVFFLALHHSFTLFASGRGKVIGRKWADAKNAKEVLALVQAEGWASSVVHAKADQKHVNAPCFYQGNCSLHGENLLGRCFCFPGWTGEQCEVDERQSTPVCTNRGDTCFYTDEAGVFAISLERWHVAQEAELVTWDNWDPVASGGDRINDHLLGFDLYREVGEIGANLGNFLEVGCGPWTQSVTMMKTRAFDVEKYVLLEPGALNYAANTKDTVYASGQIDGFDGKTVVVNAGGEHLDLFLEVFDTIMMVNVLEHTNNAISILRGLYNALKPGGLLIMNERWLDTFDPPEELDLNALYHPIRMKQTVFDHFISVGFDIIRDCRTAECHNADIVKNYGTSTYFIGRKKESCA</sequence>
<dbReference type="SUPFAM" id="SSF53335">
    <property type="entry name" value="S-adenosyl-L-methionine-dependent methyltransferases"/>
    <property type="match status" value="1"/>
</dbReference>
<dbReference type="EMBL" id="BRXW01000156">
    <property type="protein sequence ID" value="GMI11009.1"/>
    <property type="molecule type" value="Genomic_DNA"/>
</dbReference>
<keyword evidence="2" id="KW-0732">Signal</keyword>
<feature type="domain" description="EGF-like" evidence="3">
    <location>
        <begin position="64"/>
        <end position="101"/>
    </location>
</feature>
<keyword evidence="1" id="KW-1015">Disulfide bond</keyword>
<keyword evidence="1" id="KW-0245">EGF-like domain</keyword>
<evidence type="ECO:0000256" key="1">
    <source>
        <dbReference type="PROSITE-ProRule" id="PRU00076"/>
    </source>
</evidence>
<dbReference type="Pfam" id="PF13489">
    <property type="entry name" value="Methyltransf_23"/>
    <property type="match status" value="1"/>
</dbReference>
<gene>
    <name evidence="4" type="ORF">TrLO_g13128</name>
</gene>
<dbReference type="AlphaFoldDB" id="A0A9W7FF92"/>
<feature type="chain" id="PRO_5040833050" description="EGF-like domain-containing protein" evidence="2">
    <location>
        <begin position="23"/>
        <end position="361"/>
    </location>
</feature>
<dbReference type="Proteomes" id="UP001165122">
    <property type="component" value="Unassembled WGS sequence"/>
</dbReference>
<accession>A0A9W7FF92</accession>
<evidence type="ECO:0000259" key="3">
    <source>
        <dbReference type="PROSITE" id="PS50026"/>
    </source>
</evidence>
<feature type="disulfide bond" evidence="1">
    <location>
        <begin position="91"/>
        <end position="100"/>
    </location>
</feature>
<feature type="signal peptide" evidence="2">
    <location>
        <begin position="1"/>
        <end position="22"/>
    </location>
</feature>
<comment type="caution">
    <text evidence="4">The sequence shown here is derived from an EMBL/GenBank/DDBJ whole genome shotgun (WGS) entry which is preliminary data.</text>
</comment>
<dbReference type="SUPFAM" id="SSF57196">
    <property type="entry name" value="EGF/Laminin"/>
    <property type="match status" value="1"/>
</dbReference>
<protein>
    <recommendedName>
        <fullName evidence="3">EGF-like domain-containing protein</fullName>
    </recommendedName>
</protein>
<dbReference type="OrthoDB" id="442731at2759"/>